<dbReference type="InterPro" id="IPR051788">
    <property type="entry name" value="MFS_Transporter"/>
</dbReference>
<feature type="domain" description="Major facilitator superfamily (MFS) profile" evidence="6">
    <location>
        <begin position="19"/>
        <end position="405"/>
    </location>
</feature>
<feature type="transmembrane region" description="Helical" evidence="5">
    <location>
        <begin position="264"/>
        <end position="282"/>
    </location>
</feature>
<evidence type="ECO:0000256" key="2">
    <source>
        <dbReference type="ARBA" id="ARBA00022692"/>
    </source>
</evidence>
<feature type="transmembrane region" description="Helical" evidence="5">
    <location>
        <begin position="140"/>
        <end position="164"/>
    </location>
</feature>
<organism evidence="7 8">
    <name type="scientific">Aspergillus keveii</name>
    <dbReference type="NCBI Taxonomy" id="714993"/>
    <lineage>
        <taxon>Eukaryota</taxon>
        <taxon>Fungi</taxon>
        <taxon>Dikarya</taxon>
        <taxon>Ascomycota</taxon>
        <taxon>Pezizomycotina</taxon>
        <taxon>Eurotiomycetes</taxon>
        <taxon>Eurotiomycetidae</taxon>
        <taxon>Eurotiales</taxon>
        <taxon>Aspergillaceae</taxon>
        <taxon>Aspergillus</taxon>
        <taxon>Aspergillus subgen. Nidulantes</taxon>
    </lineage>
</organism>
<feature type="transmembrane region" description="Helical" evidence="5">
    <location>
        <begin position="170"/>
        <end position="191"/>
    </location>
</feature>
<comment type="caution">
    <text evidence="7">The sequence shown here is derived from an EMBL/GenBank/DDBJ whole genome shotgun (WGS) entry which is preliminary data.</text>
</comment>
<evidence type="ECO:0000256" key="4">
    <source>
        <dbReference type="ARBA" id="ARBA00023136"/>
    </source>
</evidence>
<dbReference type="EMBL" id="JBFTWV010000020">
    <property type="protein sequence ID" value="KAL2797243.1"/>
    <property type="molecule type" value="Genomic_DNA"/>
</dbReference>
<proteinExistence type="predicted"/>
<keyword evidence="2 5" id="KW-0812">Transmembrane</keyword>
<feature type="transmembrane region" description="Helical" evidence="5">
    <location>
        <begin position="382"/>
        <end position="401"/>
    </location>
</feature>
<evidence type="ECO:0000256" key="5">
    <source>
        <dbReference type="SAM" id="Phobius"/>
    </source>
</evidence>
<keyword evidence="3 5" id="KW-1133">Transmembrane helix</keyword>
<evidence type="ECO:0000256" key="3">
    <source>
        <dbReference type="ARBA" id="ARBA00022989"/>
    </source>
</evidence>
<evidence type="ECO:0000313" key="8">
    <source>
        <dbReference type="Proteomes" id="UP001610563"/>
    </source>
</evidence>
<dbReference type="InterPro" id="IPR020846">
    <property type="entry name" value="MFS_dom"/>
</dbReference>
<feature type="transmembrane region" description="Helical" evidence="5">
    <location>
        <begin position="294"/>
        <end position="312"/>
    </location>
</feature>
<dbReference type="Proteomes" id="UP001610563">
    <property type="component" value="Unassembled WGS sequence"/>
</dbReference>
<feature type="transmembrane region" description="Helical" evidence="5">
    <location>
        <begin position="16"/>
        <end position="35"/>
    </location>
</feature>
<keyword evidence="4 5" id="KW-0472">Membrane</keyword>
<dbReference type="PANTHER" id="PTHR23514">
    <property type="entry name" value="BYPASS OF STOP CODON PROTEIN 6"/>
    <property type="match status" value="1"/>
</dbReference>
<feature type="transmembrane region" description="Helical" evidence="5">
    <location>
        <begin position="56"/>
        <end position="76"/>
    </location>
</feature>
<dbReference type="PANTHER" id="PTHR23514:SF16">
    <property type="entry name" value="TRANSPORTER, PUTATIVE (AFU_ORTHOLOGUE AFUA_2G17270)-RELATED"/>
    <property type="match status" value="1"/>
</dbReference>
<sequence>METLSIETEAPPPHRLILKLISAGFAFFVAGINDGSLGPLIPHIRDCYEIKEDKIAIIYAATFCGWFVTALTNSYLAQYFELRIFLALGAAFQVLAQVLRAWIPPLPLFAVTFVFASLGQGYQDTHANTFVASIKAGHRWLAFIHAMYMAGCLVGPFVATAVASSSGWNLFYLVPLGLGLLNLALVLFAFYDTLRFKRRPEPSAMEGQQSNMQNALKEMQKTLALPGVWVLSLYFFFFLGAVITAGGWTVEYLIQVRDGDPDNMGYVAAGLSGGGLLGRLILAEPTHRLGERRMILLYVLLCLALELVFWLVPNIIAAAVAISLFGFFSGPFLATGISVAVKMLTVDIRSSALAFIFVLGQVGGSLFPAITGIIASRVGVSVLQPMLVGLLGATGVTWCLLPKATVHRD</sequence>
<dbReference type="Pfam" id="PF07690">
    <property type="entry name" value="MFS_1"/>
    <property type="match status" value="1"/>
</dbReference>
<evidence type="ECO:0000313" key="7">
    <source>
        <dbReference type="EMBL" id="KAL2797243.1"/>
    </source>
</evidence>
<keyword evidence="8" id="KW-1185">Reference proteome</keyword>
<gene>
    <name evidence="7" type="ORF">BJX66DRAFT_335146</name>
</gene>
<dbReference type="InterPro" id="IPR036259">
    <property type="entry name" value="MFS_trans_sf"/>
</dbReference>
<protein>
    <submittedName>
        <fullName evidence="7">Major facilitator superfamily domain-containing protein</fullName>
    </submittedName>
</protein>
<evidence type="ECO:0000259" key="6">
    <source>
        <dbReference type="PROSITE" id="PS50850"/>
    </source>
</evidence>
<accession>A0ABR4GDX2</accession>
<feature type="transmembrane region" description="Helical" evidence="5">
    <location>
        <begin position="318"/>
        <end position="341"/>
    </location>
</feature>
<dbReference type="SUPFAM" id="SSF103473">
    <property type="entry name" value="MFS general substrate transporter"/>
    <property type="match status" value="1"/>
</dbReference>
<comment type="subcellular location">
    <subcellularLocation>
        <location evidence="1">Membrane</location>
        <topology evidence="1">Multi-pass membrane protein</topology>
    </subcellularLocation>
</comment>
<feature type="transmembrane region" description="Helical" evidence="5">
    <location>
        <begin position="353"/>
        <end position="376"/>
    </location>
</feature>
<feature type="transmembrane region" description="Helical" evidence="5">
    <location>
        <begin position="223"/>
        <end position="244"/>
    </location>
</feature>
<dbReference type="PROSITE" id="PS50850">
    <property type="entry name" value="MFS"/>
    <property type="match status" value="1"/>
</dbReference>
<dbReference type="Gene3D" id="1.20.1250.20">
    <property type="entry name" value="MFS general substrate transporter like domains"/>
    <property type="match status" value="1"/>
</dbReference>
<evidence type="ECO:0000256" key="1">
    <source>
        <dbReference type="ARBA" id="ARBA00004141"/>
    </source>
</evidence>
<reference evidence="7 8" key="1">
    <citation type="submission" date="2024-07" db="EMBL/GenBank/DDBJ databases">
        <title>Section-level genome sequencing and comparative genomics of Aspergillus sections Usti and Cavernicolus.</title>
        <authorList>
            <consortium name="Lawrence Berkeley National Laboratory"/>
            <person name="Nybo J.L."/>
            <person name="Vesth T.C."/>
            <person name="Theobald S."/>
            <person name="Frisvad J.C."/>
            <person name="Larsen T.O."/>
            <person name="Kjaerboelling I."/>
            <person name="Rothschild-Mancinelli K."/>
            <person name="Lyhne E.K."/>
            <person name="Kogle M.E."/>
            <person name="Barry K."/>
            <person name="Clum A."/>
            <person name="Na H."/>
            <person name="Ledsgaard L."/>
            <person name="Lin J."/>
            <person name="Lipzen A."/>
            <person name="Kuo A."/>
            <person name="Riley R."/>
            <person name="Mondo S."/>
            <person name="Labutti K."/>
            <person name="Haridas S."/>
            <person name="Pangalinan J."/>
            <person name="Salamov A.A."/>
            <person name="Simmons B.A."/>
            <person name="Magnuson J.K."/>
            <person name="Chen J."/>
            <person name="Drula E."/>
            <person name="Henrissat B."/>
            <person name="Wiebenga A."/>
            <person name="Lubbers R.J."/>
            <person name="Gomes A.C."/>
            <person name="Makela M.R."/>
            <person name="Stajich J."/>
            <person name="Grigoriev I.V."/>
            <person name="Mortensen U.H."/>
            <person name="De Vries R.P."/>
            <person name="Baker S.E."/>
            <person name="Andersen M.R."/>
        </authorList>
    </citation>
    <scope>NUCLEOTIDE SEQUENCE [LARGE SCALE GENOMIC DNA]</scope>
    <source>
        <strain evidence="7 8">CBS 209.92</strain>
    </source>
</reference>
<dbReference type="InterPro" id="IPR011701">
    <property type="entry name" value="MFS"/>
</dbReference>
<name>A0ABR4GDX2_9EURO</name>